<dbReference type="InterPro" id="IPR019400">
    <property type="entry name" value="Peptidase_C65_otubain"/>
</dbReference>
<dbReference type="CDD" id="cd22749">
    <property type="entry name" value="Otubain_C65"/>
    <property type="match status" value="1"/>
</dbReference>
<dbReference type="GeneID" id="7194791"/>
<reference evidence="8 9" key="1">
    <citation type="journal article" date="2008" name="Nature">
        <title>The Phaeodactylum genome reveals the evolutionary history of diatom genomes.</title>
        <authorList>
            <person name="Bowler C."/>
            <person name="Allen A.E."/>
            <person name="Badger J.H."/>
            <person name="Grimwood J."/>
            <person name="Jabbari K."/>
            <person name="Kuo A."/>
            <person name="Maheswari U."/>
            <person name="Martens C."/>
            <person name="Maumus F."/>
            <person name="Otillar R.P."/>
            <person name="Rayko E."/>
            <person name="Salamov A."/>
            <person name="Vandepoele K."/>
            <person name="Beszteri B."/>
            <person name="Gruber A."/>
            <person name="Heijde M."/>
            <person name="Katinka M."/>
            <person name="Mock T."/>
            <person name="Valentin K."/>
            <person name="Verret F."/>
            <person name="Berges J.A."/>
            <person name="Brownlee C."/>
            <person name="Cadoret J.P."/>
            <person name="Chiovitti A."/>
            <person name="Choi C.J."/>
            <person name="Coesel S."/>
            <person name="De Martino A."/>
            <person name="Detter J.C."/>
            <person name="Durkin C."/>
            <person name="Falciatore A."/>
            <person name="Fournet J."/>
            <person name="Haruta M."/>
            <person name="Huysman M.J."/>
            <person name="Jenkins B.D."/>
            <person name="Jiroutova K."/>
            <person name="Jorgensen R.E."/>
            <person name="Joubert Y."/>
            <person name="Kaplan A."/>
            <person name="Kroger N."/>
            <person name="Kroth P.G."/>
            <person name="La Roche J."/>
            <person name="Lindquist E."/>
            <person name="Lommer M."/>
            <person name="Martin-Jezequel V."/>
            <person name="Lopez P.J."/>
            <person name="Lucas S."/>
            <person name="Mangogna M."/>
            <person name="McGinnis K."/>
            <person name="Medlin L.K."/>
            <person name="Montsant A."/>
            <person name="Oudot-Le Secq M.P."/>
            <person name="Napoli C."/>
            <person name="Obornik M."/>
            <person name="Parker M.S."/>
            <person name="Petit J.L."/>
            <person name="Porcel B.M."/>
            <person name="Poulsen N."/>
            <person name="Robison M."/>
            <person name="Rychlewski L."/>
            <person name="Rynearson T.A."/>
            <person name="Schmutz J."/>
            <person name="Shapiro H."/>
            <person name="Siaut M."/>
            <person name="Stanley M."/>
            <person name="Sussman M.R."/>
            <person name="Taylor A.R."/>
            <person name="Vardi A."/>
            <person name="von Dassow P."/>
            <person name="Vyverman W."/>
            <person name="Willis A."/>
            <person name="Wyrwicz L.S."/>
            <person name="Rokhsar D.S."/>
            <person name="Weissenbach J."/>
            <person name="Armbrust E.V."/>
            <person name="Green B.R."/>
            <person name="Van de Peer Y."/>
            <person name="Grigoriev I.V."/>
        </authorList>
    </citation>
    <scope>NUCLEOTIDE SEQUENCE [LARGE SCALE GENOMIC DNA]</scope>
    <source>
        <strain evidence="8 9">CCAP 1055/1</strain>
    </source>
</reference>
<keyword evidence="5" id="KW-0378">Hydrolase</keyword>
<evidence type="ECO:0000256" key="3">
    <source>
        <dbReference type="ARBA" id="ARBA00022670"/>
    </source>
</evidence>
<keyword evidence="9" id="KW-1185">Reference proteome</keyword>
<feature type="domain" description="OTU" evidence="7">
    <location>
        <begin position="56"/>
        <end position="255"/>
    </location>
</feature>
<dbReference type="InterPro" id="IPR003323">
    <property type="entry name" value="OTU_dom"/>
</dbReference>
<protein>
    <recommendedName>
        <fullName evidence="2">ubiquitinyl hydrolase 1</fullName>
        <ecNumber evidence="2">3.4.19.12</ecNumber>
    </recommendedName>
</protein>
<keyword evidence="6" id="KW-0788">Thiol protease</keyword>
<proteinExistence type="predicted"/>
<dbReference type="GO" id="GO:0005634">
    <property type="term" value="C:nucleus"/>
    <property type="evidence" value="ECO:0007669"/>
    <property type="project" value="TreeGrafter"/>
</dbReference>
<evidence type="ECO:0000256" key="5">
    <source>
        <dbReference type="ARBA" id="ARBA00022801"/>
    </source>
</evidence>
<evidence type="ECO:0000256" key="1">
    <source>
        <dbReference type="ARBA" id="ARBA00000707"/>
    </source>
</evidence>
<evidence type="ECO:0000259" key="7">
    <source>
        <dbReference type="PROSITE" id="PS50802"/>
    </source>
</evidence>
<keyword evidence="4" id="KW-0833">Ubl conjugation pathway</keyword>
<dbReference type="Proteomes" id="UP000000759">
    <property type="component" value="Chromosome 18"/>
</dbReference>
<evidence type="ECO:0000256" key="6">
    <source>
        <dbReference type="ARBA" id="ARBA00022807"/>
    </source>
</evidence>
<dbReference type="KEGG" id="pti:PHATRDRAFT_15239"/>
<evidence type="ECO:0000256" key="2">
    <source>
        <dbReference type="ARBA" id="ARBA00012759"/>
    </source>
</evidence>
<evidence type="ECO:0000256" key="4">
    <source>
        <dbReference type="ARBA" id="ARBA00022786"/>
    </source>
</evidence>
<dbReference type="SUPFAM" id="SSF54001">
    <property type="entry name" value="Cysteine proteinases"/>
    <property type="match status" value="1"/>
</dbReference>
<dbReference type="AlphaFoldDB" id="B7G7P4"/>
<dbReference type="InterPro" id="IPR042468">
    <property type="entry name" value="Peptidase_C65_otubain_sub1"/>
</dbReference>
<sequence>ELECQTQARLEEIESKIKQNPLTSIQRPILDLKLEYNESNESRFLDGVDALSKEYQSFRKVRGDGNCYYRAFLYRLVEEIRQNEKDSEKIIDWLKTKSWESVLAAGYDEVMLEAFHDTIVELLERILAGTLDEAAFHEEMNQETATSDYCTWYLRVVTATHLKQDPGRFLPFIAEPGLGINDFCQREVEPMGKECEQVQVLALAEAFGVQVTIAYLDGHELLYGRLAQHTFGPDSASIEISLLYRPGHYDILYRCR</sequence>
<gene>
    <name evidence="8" type="ORF">PHATRDRAFT_15239</name>
</gene>
<organism evidence="8 9">
    <name type="scientific">Phaeodactylum tricornutum (strain CCAP 1055/1)</name>
    <dbReference type="NCBI Taxonomy" id="556484"/>
    <lineage>
        <taxon>Eukaryota</taxon>
        <taxon>Sar</taxon>
        <taxon>Stramenopiles</taxon>
        <taxon>Ochrophyta</taxon>
        <taxon>Bacillariophyta</taxon>
        <taxon>Bacillariophyceae</taxon>
        <taxon>Bacillariophycidae</taxon>
        <taxon>Naviculales</taxon>
        <taxon>Phaeodactylaceae</taxon>
        <taxon>Phaeodactylum</taxon>
    </lineage>
</organism>
<keyword evidence="3" id="KW-0645">Protease</keyword>
<evidence type="ECO:0000313" key="8">
    <source>
        <dbReference type="EMBL" id="EEC45399.1"/>
    </source>
</evidence>
<dbReference type="GO" id="GO:0071108">
    <property type="term" value="P:protein K48-linked deubiquitination"/>
    <property type="evidence" value="ECO:0007669"/>
    <property type="project" value="TreeGrafter"/>
</dbReference>
<dbReference type="EC" id="3.4.19.12" evidence="2"/>
<dbReference type="InParanoid" id="B7G7P4"/>
<dbReference type="Pfam" id="PF10275">
    <property type="entry name" value="Peptidase_C65"/>
    <property type="match status" value="1"/>
</dbReference>
<dbReference type="RefSeq" id="XP_002183181.1">
    <property type="nucleotide sequence ID" value="XM_002183145.1"/>
</dbReference>
<dbReference type="PANTHER" id="PTHR12931:SF15">
    <property type="entry name" value="UBIQUITIN THIOESTERASE OTUBAIN-LIKE"/>
    <property type="match status" value="1"/>
</dbReference>
<dbReference type="GO" id="GO:0043130">
    <property type="term" value="F:ubiquitin binding"/>
    <property type="evidence" value="ECO:0007669"/>
    <property type="project" value="TreeGrafter"/>
</dbReference>
<comment type="catalytic activity">
    <reaction evidence="1">
        <text>Thiol-dependent hydrolysis of ester, thioester, amide, peptide and isopeptide bonds formed by the C-terminal Gly of ubiquitin (a 76-residue protein attached to proteins as an intracellular targeting signal).</text>
        <dbReference type="EC" id="3.4.19.12"/>
    </reaction>
</comment>
<reference evidence="9" key="2">
    <citation type="submission" date="2008-08" db="EMBL/GenBank/DDBJ databases">
        <authorList>
            <consortium name="Diatom Consortium"/>
            <person name="Grigoriev I."/>
            <person name="Grimwood J."/>
            <person name="Kuo A."/>
            <person name="Otillar R.P."/>
            <person name="Salamov A."/>
            <person name="Detter J.C."/>
            <person name="Lindquist E."/>
            <person name="Shapiro H."/>
            <person name="Lucas S."/>
            <person name="Glavina del Rio T."/>
            <person name="Pitluck S."/>
            <person name="Rokhsar D."/>
            <person name="Bowler C."/>
        </authorList>
    </citation>
    <scope>GENOME REANNOTATION</scope>
    <source>
        <strain evidence="9">CCAP 1055/1</strain>
    </source>
</reference>
<dbReference type="GO" id="GO:0004843">
    <property type="term" value="F:cysteine-type deubiquitinase activity"/>
    <property type="evidence" value="ECO:0007669"/>
    <property type="project" value="UniProtKB-EC"/>
</dbReference>
<dbReference type="PROSITE" id="PS50802">
    <property type="entry name" value="OTU"/>
    <property type="match status" value="1"/>
</dbReference>
<dbReference type="PaxDb" id="2850-Phatr15239"/>
<dbReference type="PANTHER" id="PTHR12931">
    <property type="entry name" value="UBIQUITIN THIOLESTERASE PROTEIN OTUB"/>
    <property type="match status" value="1"/>
</dbReference>
<dbReference type="Gene3D" id="1.20.1300.20">
    <property type="entry name" value="Peptidase C65 Otubain, subdomain 2"/>
    <property type="match status" value="1"/>
</dbReference>
<feature type="non-terminal residue" evidence="8">
    <location>
        <position position="1"/>
    </location>
</feature>
<dbReference type="STRING" id="556484.B7G7P4"/>
<dbReference type="GO" id="GO:0006508">
    <property type="term" value="P:proteolysis"/>
    <property type="evidence" value="ECO:0007669"/>
    <property type="project" value="UniProtKB-KW"/>
</dbReference>
<accession>B7G7P4</accession>
<dbReference type="InterPro" id="IPR038765">
    <property type="entry name" value="Papain-like_cys_pep_sf"/>
</dbReference>
<name>B7G7P4_PHATC</name>
<evidence type="ECO:0000313" key="9">
    <source>
        <dbReference type="Proteomes" id="UP000000759"/>
    </source>
</evidence>
<dbReference type="EMBL" id="CM000620">
    <property type="protein sequence ID" value="EEC45399.1"/>
    <property type="molecule type" value="Genomic_DNA"/>
</dbReference>
<dbReference type="Gene3D" id="3.30.200.60">
    <property type="entry name" value="Peptidase C65 Otubain, subdomain 1"/>
    <property type="match status" value="1"/>
</dbReference>
<dbReference type="OrthoDB" id="18915at2759"/>
<dbReference type="InterPro" id="IPR042467">
    <property type="entry name" value="Peptidase_C65_otubain_sub2"/>
</dbReference>
<dbReference type="eggNOG" id="KOG3991">
    <property type="taxonomic scope" value="Eukaryota"/>
</dbReference>